<dbReference type="SUPFAM" id="SSF53448">
    <property type="entry name" value="Nucleotide-diphospho-sugar transferases"/>
    <property type="match status" value="1"/>
</dbReference>
<dbReference type="EMBL" id="WOYG01000001">
    <property type="protein sequence ID" value="NLV11598.1"/>
    <property type="molecule type" value="Genomic_DNA"/>
</dbReference>
<reference evidence="3" key="1">
    <citation type="submission" date="2019-12" db="EMBL/GenBank/DDBJ databases">
        <title>Whole-genome sequence of Halomicrobium mukohataei pws1.</title>
        <authorList>
            <person name="Verma D.K."/>
            <person name="Gopal K."/>
            <person name="Prasad E.S."/>
        </authorList>
    </citation>
    <scope>NUCLEOTIDE SEQUENCE</scope>
    <source>
        <strain evidence="3">Pws1</strain>
    </source>
</reference>
<name>A0A847UKC9_9EURY</name>
<evidence type="ECO:0000259" key="2">
    <source>
        <dbReference type="Pfam" id="PF00534"/>
    </source>
</evidence>
<dbReference type="GO" id="GO:0016757">
    <property type="term" value="F:glycosyltransferase activity"/>
    <property type="evidence" value="ECO:0007669"/>
    <property type="project" value="InterPro"/>
</dbReference>
<feature type="domain" description="Glycosyl transferase family 1" evidence="2">
    <location>
        <begin position="104"/>
        <end position="173"/>
    </location>
</feature>
<dbReference type="SUPFAM" id="SSF53756">
    <property type="entry name" value="UDP-Glycosyltransferase/glycogen phosphorylase"/>
    <property type="match status" value="1"/>
</dbReference>
<evidence type="ECO:0000313" key="3">
    <source>
        <dbReference type="EMBL" id="NLV11598.1"/>
    </source>
</evidence>
<dbReference type="PANTHER" id="PTHR46401">
    <property type="entry name" value="GLYCOSYLTRANSFERASE WBBK-RELATED"/>
    <property type="match status" value="1"/>
</dbReference>
<dbReference type="Gene3D" id="3.40.50.2000">
    <property type="entry name" value="Glycogen Phosphorylase B"/>
    <property type="match status" value="1"/>
</dbReference>
<dbReference type="InterPro" id="IPR001296">
    <property type="entry name" value="Glyco_trans_1"/>
</dbReference>
<evidence type="ECO:0000256" key="1">
    <source>
        <dbReference type="ARBA" id="ARBA00022679"/>
    </source>
</evidence>
<sequence>MTTYAGDNQAELRDCFTSLLEQERQPDETIIVRGHNLPSELVEVIAEFEMNAPFSVHDIAIDDRGRGHARNVGVERATSEFIAIIDADDIACQDRLSRQLEYFFAYPSVYEGFGIPPLEAMQSGTPVVTSNRSSLPEVVGNAGITVDPTDPEAIASGISRVLRDEEFATQRRERRLERTTQLSWDETASTIYDTVVEVSEN</sequence>
<dbReference type="PANTHER" id="PTHR46401:SF2">
    <property type="entry name" value="GLYCOSYLTRANSFERASE WBBK-RELATED"/>
    <property type="match status" value="1"/>
</dbReference>
<comment type="caution">
    <text evidence="3">The sequence shown here is derived from an EMBL/GenBank/DDBJ whole genome shotgun (WGS) entry which is preliminary data.</text>
</comment>
<dbReference type="AlphaFoldDB" id="A0A847UKC9"/>
<dbReference type="InterPro" id="IPR029044">
    <property type="entry name" value="Nucleotide-diphossugar_trans"/>
</dbReference>
<proteinExistence type="predicted"/>
<keyword evidence="1 3" id="KW-0808">Transferase</keyword>
<gene>
    <name evidence="3" type="ORF">GOC74_16870</name>
</gene>
<accession>A0A847UKC9</accession>
<protein>
    <submittedName>
        <fullName evidence="3">Glycosyltransferase</fullName>
    </submittedName>
</protein>
<dbReference type="Proteomes" id="UP000608662">
    <property type="component" value="Unassembled WGS sequence"/>
</dbReference>
<organism evidence="3 4">
    <name type="scientific">Halomicrobium mukohataei</name>
    <dbReference type="NCBI Taxonomy" id="57705"/>
    <lineage>
        <taxon>Archaea</taxon>
        <taxon>Methanobacteriati</taxon>
        <taxon>Methanobacteriota</taxon>
        <taxon>Stenosarchaea group</taxon>
        <taxon>Halobacteria</taxon>
        <taxon>Halobacteriales</taxon>
        <taxon>Haloarculaceae</taxon>
        <taxon>Halomicrobium</taxon>
    </lineage>
</organism>
<dbReference type="Pfam" id="PF00534">
    <property type="entry name" value="Glycos_transf_1"/>
    <property type="match status" value="1"/>
</dbReference>
<evidence type="ECO:0000313" key="4">
    <source>
        <dbReference type="Proteomes" id="UP000608662"/>
    </source>
</evidence>